<sequence length="119" mass="12906">MSIKTKFAKVGAVAAASAALAVLGSGSAFAGTNGQQLRFYDVQGHTYSIKVNGYDQNGNFTSQCFGTPSRDNYIGGWWWKWNLNWTGYSGSDCTGTVTVGVKMDYVEPNQAGDWWLITS</sequence>
<evidence type="ECO:0008006" key="3">
    <source>
        <dbReference type="Google" id="ProtNLM"/>
    </source>
</evidence>
<keyword evidence="1" id="KW-0732">Signal</keyword>
<feature type="chain" id="PRO_5044287971" description="Secreted protein" evidence="1">
    <location>
        <begin position="31"/>
        <end position="119"/>
    </location>
</feature>
<organism evidence="2">
    <name type="scientific">Streptomyces sp. R44</name>
    <dbReference type="NCBI Taxonomy" id="3238633"/>
    <lineage>
        <taxon>Bacteria</taxon>
        <taxon>Bacillati</taxon>
        <taxon>Actinomycetota</taxon>
        <taxon>Actinomycetes</taxon>
        <taxon>Kitasatosporales</taxon>
        <taxon>Streptomycetaceae</taxon>
        <taxon>Streptomyces</taxon>
    </lineage>
</organism>
<evidence type="ECO:0000313" key="2">
    <source>
        <dbReference type="EMBL" id="XDQ72007.1"/>
    </source>
</evidence>
<name>A0AB39SZD9_9ACTN</name>
<dbReference type="RefSeq" id="WP_369144665.1">
    <property type="nucleotide sequence ID" value="NZ_CP163444.1"/>
</dbReference>
<dbReference type="AlphaFoldDB" id="A0AB39SZD9"/>
<reference evidence="2" key="1">
    <citation type="submission" date="2024-07" db="EMBL/GenBank/DDBJ databases">
        <authorList>
            <person name="Yu S.T."/>
        </authorList>
    </citation>
    <scope>NUCLEOTIDE SEQUENCE</scope>
    <source>
        <strain evidence="2">R44</strain>
    </source>
</reference>
<dbReference type="EMBL" id="CP163444">
    <property type="protein sequence ID" value="XDQ72007.1"/>
    <property type="molecule type" value="Genomic_DNA"/>
</dbReference>
<accession>A0AB39SZD9</accession>
<protein>
    <recommendedName>
        <fullName evidence="3">Secreted protein</fullName>
    </recommendedName>
</protein>
<proteinExistence type="predicted"/>
<evidence type="ECO:0000256" key="1">
    <source>
        <dbReference type="SAM" id="SignalP"/>
    </source>
</evidence>
<feature type="signal peptide" evidence="1">
    <location>
        <begin position="1"/>
        <end position="30"/>
    </location>
</feature>
<gene>
    <name evidence="2" type="ORF">AB5J54_16475</name>
</gene>